<dbReference type="InterPro" id="IPR029170">
    <property type="entry name" value="FAM180"/>
</dbReference>
<organism evidence="1 2">
    <name type="scientific">Salvelinus namaycush</name>
    <name type="common">Lake trout</name>
    <name type="synonym">Salmo namaycush</name>
    <dbReference type="NCBI Taxonomy" id="8040"/>
    <lineage>
        <taxon>Eukaryota</taxon>
        <taxon>Metazoa</taxon>
        <taxon>Chordata</taxon>
        <taxon>Craniata</taxon>
        <taxon>Vertebrata</taxon>
        <taxon>Euteleostomi</taxon>
        <taxon>Actinopterygii</taxon>
        <taxon>Neopterygii</taxon>
        <taxon>Teleostei</taxon>
        <taxon>Protacanthopterygii</taxon>
        <taxon>Salmoniformes</taxon>
        <taxon>Salmonidae</taxon>
        <taxon>Salmoninae</taxon>
        <taxon>Salvelinus</taxon>
    </lineage>
</organism>
<dbReference type="Proteomes" id="UP000808372">
    <property type="component" value="Chromosome 21"/>
</dbReference>
<dbReference type="GeneID" id="120065934"/>
<dbReference type="PANTHER" id="PTHR34034:SF2">
    <property type="entry name" value="PROTEIN FAM180A"/>
    <property type="match status" value="1"/>
</dbReference>
<dbReference type="PANTHER" id="PTHR34034">
    <property type="entry name" value="PROTEIN FAM180A-RELATED"/>
    <property type="match status" value="1"/>
</dbReference>
<proteinExistence type="predicted"/>
<evidence type="ECO:0000313" key="2">
    <source>
        <dbReference type="RefSeq" id="XP_038872904.1"/>
    </source>
</evidence>
<dbReference type="AlphaFoldDB" id="A0A8U1FBZ4"/>
<dbReference type="RefSeq" id="XP_038872904.1">
    <property type="nucleotide sequence ID" value="XM_039016976.1"/>
</dbReference>
<dbReference type="Pfam" id="PF15173">
    <property type="entry name" value="FAM180"/>
    <property type="match status" value="1"/>
</dbReference>
<name>A0A8U1FBZ4_SALNM</name>
<keyword evidence="1" id="KW-1185">Reference proteome</keyword>
<reference evidence="2" key="1">
    <citation type="submission" date="2025-08" db="UniProtKB">
        <authorList>
            <consortium name="RefSeq"/>
        </authorList>
    </citation>
    <scope>IDENTIFICATION</scope>
    <source>
        <tissue evidence="2">White muscle</tissue>
    </source>
</reference>
<gene>
    <name evidence="2" type="primary">LOC120065934</name>
</gene>
<protein>
    <submittedName>
        <fullName evidence="2">Protein FAM180A-like</fullName>
    </submittedName>
</protein>
<evidence type="ECO:0000313" key="1">
    <source>
        <dbReference type="Proteomes" id="UP000808372"/>
    </source>
</evidence>
<dbReference type="KEGG" id="snh:120065934"/>
<accession>A0A8U1FBZ4</accession>
<sequence length="250" mass="28172">MGAVVNRCFRSTQALSTAGDHVNGTLGEVSAEREAAREALKDLSDMKNMFLGRPGKKQDVVKSVPGYWMPGGCQVTMMPWKMVIVALFYCNINTCATYRHNKVLYPSTVRVKRGMASMVNPTFQNSIEDVNLLFEILLAGLQFGDEHTLFSVQDEELASLRKTKKLEVICEDILPKTLSDIRRLTSDLSNHMGHLRLEDFERTVLTMVYTAQRLANATTDQQRDLWAESFVSLYRAIKLDLTAENDLTAK</sequence>